<dbReference type="Proteomes" id="UP001519349">
    <property type="component" value="Unassembled WGS sequence"/>
</dbReference>
<reference evidence="8 9" key="1">
    <citation type="submission" date="2018-05" db="EMBL/GenBank/DDBJ databases">
        <title>Draft genome sequence of Streptococcus panodentis CCUG 70867T.</title>
        <authorList>
            <person name="Salva-Serra F."/>
            <person name="Mendez V."/>
            <person name="Jaen-Luchoro D."/>
            <person name="Gonzales-Siles L."/>
            <person name="Karlsson R."/>
            <person name="Engstrom-Jakobsson H."/>
            <person name="Busquets A."/>
            <person name="Gomila M."/>
            <person name="Pineiro-Iglesias B."/>
            <person name="Bennasar-Figueras A."/>
            <person name="Seeger M."/>
            <person name="Moore E."/>
        </authorList>
    </citation>
    <scope>NUCLEOTIDE SEQUENCE [LARGE SCALE GENOMIC DNA]</scope>
    <source>
        <strain evidence="8 9">CCUG 70867</strain>
    </source>
</reference>
<keyword evidence="3 6" id="KW-0812">Transmembrane</keyword>
<comment type="subcellular location">
    <subcellularLocation>
        <location evidence="1">Cell membrane</location>
        <topology evidence="1">Multi-pass membrane protein</topology>
    </subcellularLocation>
</comment>
<feature type="transmembrane region" description="Helical" evidence="6">
    <location>
        <begin position="127"/>
        <end position="152"/>
    </location>
</feature>
<dbReference type="InterPro" id="IPR052524">
    <property type="entry name" value="MFS_Cyanate_Porter"/>
</dbReference>
<name>A0ABS5AUX7_9STRE</name>
<dbReference type="InterPro" id="IPR036259">
    <property type="entry name" value="MFS_trans_sf"/>
</dbReference>
<keyword evidence="5 6" id="KW-0472">Membrane</keyword>
<dbReference type="RefSeq" id="WP_209550817.1">
    <property type="nucleotide sequence ID" value="NZ_QFAY01000004.1"/>
</dbReference>
<evidence type="ECO:0000313" key="9">
    <source>
        <dbReference type="Proteomes" id="UP001519349"/>
    </source>
</evidence>
<evidence type="ECO:0000259" key="7">
    <source>
        <dbReference type="PROSITE" id="PS50850"/>
    </source>
</evidence>
<accession>A0ABS5AUX7</accession>
<evidence type="ECO:0000256" key="3">
    <source>
        <dbReference type="ARBA" id="ARBA00022692"/>
    </source>
</evidence>
<evidence type="ECO:0000256" key="5">
    <source>
        <dbReference type="ARBA" id="ARBA00023136"/>
    </source>
</evidence>
<feature type="transmembrane region" description="Helical" evidence="6">
    <location>
        <begin position="238"/>
        <end position="259"/>
    </location>
</feature>
<evidence type="ECO:0000313" key="8">
    <source>
        <dbReference type="EMBL" id="MBP2620295.1"/>
    </source>
</evidence>
<keyword evidence="9" id="KW-1185">Reference proteome</keyword>
<feature type="transmembrane region" description="Helical" evidence="6">
    <location>
        <begin position="361"/>
        <end position="382"/>
    </location>
</feature>
<feature type="transmembrane region" description="Helical" evidence="6">
    <location>
        <begin position="98"/>
        <end position="115"/>
    </location>
</feature>
<dbReference type="InterPro" id="IPR011701">
    <property type="entry name" value="MFS"/>
</dbReference>
<dbReference type="SUPFAM" id="SSF103473">
    <property type="entry name" value="MFS general substrate transporter"/>
    <property type="match status" value="1"/>
</dbReference>
<evidence type="ECO:0000256" key="2">
    <source>
        <dbReference type="ARBA" id="ARBA00022448"/>
    </source>
</evidence>
<feature type="domain" description="Major facilitator superfamily (MFS) profile" evidence="7">
    <location>
        <begin position="9"/>
        <end position="387"/>
    </location>
</feature>
<feature type="transmembrane region" description="Helical" evidence="6">
    <location>
        <begin position="158"/>
        <end position="177"/>
    </location>
</feature>
<feature type="transmembrane region" description="Helical" evidence="6">
    <location>
        <begin position="45"/>
        <end position="63"/>
    </location>
</feature>
<keyword evidence="2" id="KW-0813">Transport</keyword>
<evidence type="ECO:0000256" key="6">
    <source>
        <dbReference type="SAM" id="Phobius"/>
    </source>
</evidence>
<feature type="transmembrane region" description="Helical" evidence="6">
    <location>
        <begin position="271"/>
        <end position="289"/>
    </location>
</feature>
<proteinExistence type="predicted"/>
<dbReference type="PANTHER" id="PTHR23523:SF2">
    <property type="entry name" value="2-NITROIMIDAZOLE TRANSPORTER"/>
    <property type="match status" value="1"/>
</dbReference>
<dbReference type="EMBL" id="QFAY01000004">
    <property type="protein sequence ID" value="MBP2620295.1"/>
    <property type="molecule type" value="Genomic_DNA"/>
</dbReference>
<dbReference type="PROSITE" id="PS50850">
    <property type="entry name" value="MFS"/>
    <property type="match status" value="1"/>
</dbReference>
<keyword evidence="4 6" id="KW-1133">Transmembrane helix</keyword>
<evidence type="ECO:0000256" key="1">
    <source>
        <dbReference type="ARBA" id="ARBA00004651"/>
    </source>
</evidence>
<dbReference type="InterPro" id="IPR020846">
    <property type="entry name" value="MFS_dom"/>
</dbReference>
<comment type="caution">
    <text evidence="8">The sequence shown here is derived from an EMBL/GenBank/DDBJ whole genome shotgun (WGS) entry which is preliminary data.</text>
</comment>
<feature type="transmembrane region" description="Helical" evidence="6">
    <location>
        <begin position="75"/>
        <end position="92"/>
    </location>
</feature>
<feature type="transmembrane region" description="Helical" evidence="6">
    <location>
        <begin position="338"/>
        <end position="355"/>
    </location>
</feature>
<sequence>MKKKHSAFLLPGIMMLGIALRTPFTVLPIVLTDIAKGLQVPVNSLGLLTSLPLIMFALCSAFAPRLAQKVGLERLFSLVLLALTLGSLIRIVSLPLLYAGTIILGAAIAILNVLLPSVIQANQPHRIGFLTTLYITSMGLSITLASAVAVPIVKASSWRGLILVLTLVCLLVLLVWLPNSRHNHRLTSKSHDSQLGALLRNPKVWALIVFGGLQSLLFYTAMTWLPTLALQAGLSKDATGMLASVFSLISLPFSMTIPSLTARLSAQKRRVMISLVAASGLTGIAMLLINTDSFVYWLILNLLIGISVSALFPYLMVTFSLKTSTPEQTAQLSGLAQTGGYILAALGPSLFGFSFDVFQSWTPAIIVLFVLTIIMTLTLFYIEKFEKIL</sequence>
<organism evidence="8 9">
    <name type="scientific">Streptococcus panodentis</name>
    <dbReference type="NCBI Taxonomy" id="1581472"/>
    <lineage>
        <taxon>Bacteria</taxon>
        <taxon>Bacillati</taxon>
        <taxon>Bacillota</taxon>
        <taxon>Bacilli</taxon>
        <taxon>Lactobacillales</taxon>
        <taxon>Streptococcaceae</taxon>
        <taxon>Streptococcus</taxon>
    </lineage>
</organism>
<dbReference type="Gene3D" id="1.20.1250.20">
    <property type="entry name" value="MFS general substrate transporter like domains"/>
    <property type="match status" value="2"/>
</dbReference>
<dbReference type="PANTHER" id="PTHR23523">
    <property type="match status" value="1"/>
</dbReference>
<protein>
    <submittedName>
        <fullName evidence="8">MFS transporter</fullName>
    </submittedName>
</protein>
<feature type="transmembrane region" description="Helical" evidence="6">
    <location>
        <begin position="204"/>
        <end position="226"/>
    </location>
</feature>
<evidence type="ECO:0000256" key="4">
    <source>
        <dbReference type="ARBA" id="ARBA00022989"/>
    </source>
</evidence>
<feature type="transmembrane region" description="Helical" evidence="6">
    <location>
        <begin position="295"/>
        <end position="317"/>
    </location>
</feature>
<dbReference type="Pfam" id="PF07690">
    <property type="entry name" value="MFS_1"/>
    <property type="match status" value="1"/>
</dbReference>
<gene>
    <name evidence="8" type="ORF">DHL47_02900</name>
</gene>
<dbReference type="CDD" id="cd17339">
    <property type="entry name" value="MFS_NIMT_CynX_like"/>
    <property type="match status" value="1"/>
</dbReference>